<dbReference type="eggNOG" id="KOG0198">
    <property type="taxonomic scope" value="Eukaryota"/>
</dbReference>
<evidence type="ECO:0000313" key="3">
    <source>
        <dbReference type="EnsemblFungi" id="MAPG_01097T0"/>
    </source>
</evidence>
<feature type="region of interest" description="Disordered" evidence="1">
    <location>
        <begin position="15"/>
        <end position="35"/>
    </location>
</feature>
<feature type="compositionally biased region" description="Polar residues" evidence="1">
    <location>
        <begin position="287"/>
        <end position="298"/>
    </location>
</feature>
<sequence length="743" mass="82051">MDGREFAVIAELPRRPRPDTLSPGLVPTNRQDEMTDVDDEDSDVLYDLACECEALFDVRLAELRNQQSPLTELLAEHQQRFTIWAAHLGVFARKSQSLDKRLENYPDIVDLAARLLDILRRSLAQLSKHTEPKAEGLSQSLPNDYQRSRDTALAALEATLPRLNRLGVTIRQASSEKMVLKAQKFATSLDLKSFSDISQSVVHALYPNIHRSLREYLAKSMTNRFATMLYLAHRGGKLRSRRRLRSPGLMPTIGEGEELTLRPLPPDPDVQAEPGRANQAEAAQPVAPSTASQSDLSTINSRQLRQAMRRTNYLEAPTERRKGTSSIQVRQGNYPPPPFQKDKNIAHCEWCEAQKRFIFISPRPTKICLTPGGSMPSPARAKSNDRERGMSVFCVVSPSRRSRRVRGRGCQSAKKKQLHQESDKRPKAAPGMRDPKPPTEVEDSSDDSDDSDGSLDMENMLGSDDAEMMARHIAGHLQVLMLLTVRLASLQNEKDDDDGQDANSDSVDLGDTSEGTMTADPKKTSDRGAPEDIEMPDVDEIPEEVVIPSGHSSIPDADVDFADIGVRRQHDDLPAEKDGFLQQLIKSGACQAHLDGDSEEGDLGRRGEVESLVHSSPPPEIECPENNNPFDGPNADVQIDNFIRADELDMFQLRTSVLDPGSAVAHFFQTRDPSCERARPLINVVSPTPIPTPTMSPSPEKMKAEQVSTAAAAGDAPSKDEKEQPADVKVAEGRNRGVGEVQD</sequence>
<proteinExistence type="predicted"/>
<feature type="compositionally biased region" description="Basic residues" evidence="1">
    <location>
        <begin position="400"/>
        <end position="417"/>
    </location>
</feature>
<organism evidence="3 4">
    <name type="scientific">Magnaporthiopsis poae (strain ATCC 64411 / 73-15)</name>
    <name type="common">Kentucky bluegrass fungus</name>
    <name type="synonym">Magnaporthe poae</name>
    <dbReference type="NCBI Taxonomy" id="644358"/>
    <lineage>
        <taxon>Eukaryota</taxon>
        <taxon>Fungi</taxon>
        <taxon>Dikarya</taxon>
        <taxon>Ascomycota</taxon>
        <taxon>Pezizomycotina</taxon>
        <taxon>Sordariomycetes</taxon>
        <taxon>Sordariomycetidae</taxon>
        <taxon>Magnaporthales</taxon>
        <taxon>Magnaporthaceae</taxon>
        <taxon>Magnaporthiopsis</taxon>
    </lineage>
</organism>
<reference evidence="3" key="4">
    <citation type="journal article" date="2015" name="G3 (Bethesda)">
        <title>Genome sequences of three phytopathogenic species of the Magnaporthaceae family of fungi.</title>
        <authorList>
            <person name="Okagaki L.H."/>
            <person name="Nunes C.C."/>
            <person name="Sailsbery J."/>
            <person name="Clay B."/>
            <person name="Brown D."/>
            <person name="John T."/>
            <person name="Oh Y."/>
            <person name="Young N."/>
            <person name="Fitzgerald M."/>
            <person name="Haas B.J."/>
            <person name="Zeng Q."/>
            <person name="Young S."/>
            <person name="Adiconis X."/>
            <person name="Fan L."/>
            <person name="Levin J.Z."/>
            <person name="Mitchell T.K."/>
            <person name="Okubara P.A."/>
            <person name="Farman M.L."/>
            <person name="Kohn L.M."/>
            <person name="Birren B."/>
            <person name="Ma L.-J."/>
            <person name="Dean R.A."/>
        </authorList>
    </citation>
    <scope>NUCLEOTIDE SEQUENCE</scope>
    <source>
        <strain evidence="3">ATCC 64411 / 73-15</strain>
    </source>
</reference>
<evidence type="ECO:0000256" key="1">
    <source>
        <dbReference type="SAM" id="MobiDB-lite"/>
    </source>
</evidence>
<name>A0A0C4DMT5_MAGP6</name>
<dbReference type="EMBL" id="ADBL01000253">
    <property type="status" value="NOT_ANNOTATED_CDS"/>
    <property type="molecule type" value="Genomic_DNA"/>
</dbReference>
<reference evidence="2" key="3">
    <citation type="submission" date="2011-03" db="EMBL/GenBank/DDBJ databases">
        <title>Annotation of Magnaporthe poae ATCC 64411.</title>
        <authorList>
            <person name="Ma L.-J."/>
            <person name="Dead R."/>
            <person name="Young S.K."/>
            <person name="Zeng Q."/>
            <person name="Gargeya S."/>
            <person name="Fitzgerald M."/>
            <person name="Haas B."/>
            <person name="Abouelleil A."/>
            <person name="Alvarado L."/>
            <person name="Arachchi H.M."/>
            <person name="Berlin A."/>
            <person name="Brown A."/>
            <person name="Chapman S.B."/>
            <person name="Chen Z."/>
            <person name="Dunbar C."/>
            <person name="Freedman E."/>
            <person name="Gearin G."/>
            <person name="Gellesch M."/>
            <person name="Goldberg J."/>
            <person name="Griggs A."/>
            <person name="Gujja S."/>
            <person name="Heiman D."/>
            <person name="Howarth C."/>
            <person name="Larson L."/>
            <person name="Lui A."/>
            <person name="MacDonald P.J.P."/>
            <person name="Mehta T."/>
            <person name="Montmayeur A."/>
            <person name="Murphy C."/>
            <person name="Neiman D."/>
            <person name="Pearson M."/>
            <person name="Priest M."/>
            <person name="Roberts A."/>
            <person name="Saif S."/>
            <person name="Shea T."/>
            <person name="Shenoy N."/>
            <person name="Sisk P."/>
            <person name="Stolte C."/>
            <person name="Sykes S."/>
            <person name="Yandava C."/>
            <person name="Wortman J."/>
            <person name="Nusbaum C."/>
            <person name="Birren B."/>
        </authorList>
    </citation>
    <scope>NUCLEOTIDE SEQUENCE</scope>
    <source>
        <strain evidence="2">ATCC 64411</strain>
    </source>
</reference>
<reference evidence="3" key="5">
    <citation type="submission" date="2015-06" db="UniProtKB">
        <authorList>
            <consortium name="EnsemblFungi"/>
        </authorList>
    </citation>
    <scope>IDENTIFICATION</scope>
    <source>
        <strain evidence="3">ATCC 64411</strain>
    </source>
</reference>
<feature type="compositionally biased region" description="Basic and acidic residues" evidence="1">
    <location>
        <begin position="717"/>
        <end position="737"/>
    </location>
</feature>
<feature type="region of interest" description="Disordered" evidence="1">
    <location>
        <begin position="398"/>
        <end position="460"/>
    </location>
</feature>
<dbReference type="EnsemblFungi" id="MAPG_01097T0">
    <property type="protein sequence ID" value="MAPG_01097T0"/>
    <property type="gene ID" value="MAPG_01097"/>
</dbReference>
<keyword evidence="4" id="KW-1185">Reference proteome</keyword>
<dbReference type="VEuPathDB" id="FungiDB:MAPG_01097"/>
<dbReference type="AlphaFoldDB" id="A0A0C4DMT5"/>
<feature type="compositionally biased region" description="Acidic residues" evidence="1">
    <location>
        <begin position="440"/>
        <end position="455"/>
    </location>
</feature>
<feature type="compositionally biased region" description="Basic and acidic residues" evidence="1">
    <location>
        <begin position="520"/>
        <end position="530"/>
    </location>
</feature>
<evidence type="ECO:0000313" key="2">
    <source>
        <dbReference type="EMBL" id="KLU82018.1"/>
    </source>
</evidence>
<feature type="region of interest" description="Disordered" evidence="1">
    <location>
        <begin position="610"/>
        <end position="630"/>
    </location>
</feature>
<dbReference type="OrthoDB" id="4574581at2759"/>
<feature type="region of interest" description="Disordered" evidence="1">
    <location>
        <begin position="493"/>
        <end position="534"/>
    </location>
</feature>
<gene>
    <name evidence="2" type="ORF">MAPG_01097</name>
</gene>
<reference evidence="2" key="2">
    <citation type="submission" date="2010-05" db="EMBL/GenBank/DDBJ databases">
        <title>The Genome Sequence of Magnaporthe poae strain ATCC 64411.</title>
        <authorList>
            <consortium name="The Broad Institute Genome Sequencing Platform"/>
            <consortium name="Broad Institute Genome Sequencing Center for Infectious Disease"/>
            <person name="Ma L.-J."/>
            <person name="Dead R."/>
            <person name="Young S."/>
            <person name="Zeng Q."/>
            <person name="Koehrsen M."/>
            <person name="Alvarado L."/>
            <person name="Berlin A."/>
            <person name="Chapman S.B."/>
            <person name="Chen Z."/>
            <person name="Freedman E."/>
            <person name="Gellesch M."/>
            <person name="Goldberg J."/>
            <person name="Griggs A."/>
            <person name="Gujja S."/>
            <person name="Heilman E.R."/>
            <person name="Heiman D."/>
            <person name="Hepburn T."/>
            <person name="Howarth C."/>
            <person name="Jen D."/>
            <person name="Larson L."/>
            <person name="Mehta T."/>
            <person name="Neiman D."/>
            <person name="Pearson M."/>
            <person name="Roberts A."/>
            <person name="Saif S."/>
            <person name="Shea T."/>
            <person name="Shenoy N."/>
            <person name="Sisk P."/>
            <person name="Stolte C."/>
            <person name="Sykes S."/>
            <person name="Walk T."/>
            <person name="White J."/>
            <person name="Yandava C."/>
            <person name="Haas B."/>
            <person name="Nusbaum C."/>
            <person name="Birren B."/>
        </authorList>
    </citation>
    <scope>NUCLEOTIDE SEQUENCE</scope>
    <source>
        <strain evidence="2">ATCC 64411</strain>
    </source>
</reference>
<accession>A0A0C4DMT5</accession>
<dbReference type="Proteomes" id="UP000011715">
    <property type="component" value="Unassembled WGS sequence"/>
</dbReference>
<reference evidence="4" key="1">
    <citation type="submission" date="2010-05" db="EMBL/GenBank/DDBJ databases">
        <title>The genome sequence of Magnaporthe poae strain ATCC 64411.</title>
        <authorList>
            <person name="Ma L.-J."/>
            <person name="Dead R."/>
            <person name="Young S."/>
            <person name="Zeng Q."/>
            <person name="Koehrsen M."/>
            <person name="Alvarado L."/>
            <person name="Berlin A."/>
            <person name="Chapman S.B."/>
            <person name="Chen Z."/>
            <person name="Freedman E."/>
            <person name="Gellesch M."/>
            <person name="Goldberg J."/>
            <person name="Griggs A."/>
            <person name="Gujja S."/>
            <person name="Heilman E.R."/>
            <person name="Heiman D."/>
            <person name="Hepburn T."/>
            <person name="Howarth C."/>
            <person name="Jen D."/>
            <person name="Larson L."/>
            <person name="Mehta T."/>
            <person name="Neiman D."/>
            <person name="Pearson M."/>
            <person name="Roberts A."/>
            <person name="Saif S."/>
            <person name="Shea T."/>
            <person name="Shenoy N."/>
            <person name="Sisk P."/>
            <person name="Stolte C."/>
            <person name="Sykes S."/>
            <person name="Walk T."/>
            <person name="White J."/>
            <person name="Yandava C."/>
            <person name="Haas B."/>
            <person name="Nusbaum C."/>
            <person name="Birren B."/>
        </authorList>
    </citation>
    <scope>NUCLEOTIDE SEQUENCE [LARGE SCALE GENOMIC DNA]</scope>
    <source>
        <strain evidence="4">ATCC 64411 / 73-15</strain>
    </source>
</reference>
<protein>
    <submittedName>
        <fullName evidence="2 3">Uncharacterized protein</fullName>
    </submittedName>
</protein>
<dbReference type="OMA" id="MARHIAG"/>
<dbReference type="EMBL" id="GL876966">
    <property type="protein sequence ID" value="KLU82018.1"/>
    <property type="molecule type" value="Genomic_DNA"/>
</dbReference>
<dbReference type="STRING" id="644358.A0A0C4DMT5"/>
<feature type="region of interest" description="Disordered" evidence="1">
    <location>
        <begin position="240"/>
        <end position="298"/>
    </location>
</feature>
<feature type="region of interest" description="Disordered" evidence="1">
    <location>
        <begin position="310"/>
        <end position="341"/>
    </location>
</feature>
<feature type="region of interest" description="Disordered" evidence="1">
    <location>
        <begin position="684"/>
        <end position="743"/>
    </location>
</feature>
<evidence type="ECO:0000313" key="4">
    <source>
        <dbReference type="Proteomes" id="UP000011715"/>
    </source>
</evidence>